<protein>
    <submittedName>
        <fullName evidence="1">Uncharacterized protein</fullName>
    </submittedName>
</protein>
<comment type="caution">
    <text evidence="1">The sequence shown here is derived from an EMBL/GenBank/DDBJ whole genome shotgun (WGS) entry which is preliminary data.</text>
</comment>
<dbReference type="EMBL" id="JBHUMM010000043">
    <property type="protein sequence ID" value="MFD2673163.1"/>
    <property type="molecule type" value="Genomic_DNA"/>
</dbReference>
<sequence length="134" mass="15317">MDPDFIQVKDLHGELKFTHKFNRMGITVSTEEMVVQRPHLNMRIQLEHVTSIKPEKQMKHTSLPLNAQHQNGVEWVRPQASTPPYRIYVQQMMLHHRSGKSTLGPTDLVLPLHQDVMEAIAEHSGLVSLPEVNG</sequence>
<proteinExistence type="predicted"/>
<keyword evidence="2" id="KW-1185">Reference proteome</keyword>
<evidence type="ECO:0000313" key="1">
    <source>
        <dbReference type="EMBL" id="MFD2673163.1"/>
    </source>
</evidence>
<dbReference type="Proteomes" id="UP001597497">
    <property type="component" value="Unassembled WGS sequence"/>
</dbReference>
<accession>A0ABW5RDV0</accession>
<name>A0ABW5RDV0_9BACL</name>
<reference evidence="2" key="1">
    <citation type="journal article" date="2019" name="Int. J. Syst. Evol. Microbiol.">
        <title>The Global Catalogue of Microorganisms (GCM) 10K type strain sequencing project: providing services to taxonomists for standard genome sequencing and annotation.</title>
        <authorList>
            <consortium name="The Broad Institute Genomics Platform"/>
            <consortium name="The Broad Institute Genome Sequencing Center for Infectious Disease"/>
            <person name="Wu L."/>
            <person name="Ma J."/>
        </authorList>
    </citation>
    <scope>NUCLEOTIDE SEQUENCE [LARGE SCALE GENOMIC DNA]</scope>
    <source>
        <strain evidence="2">KCTC 33676</strain>
    </source>
</reference>
<dbReference type="RefSeq" id="WP_379930720.1">
    <property type="nucleotide sequence ID" value="NZ_JBHUMM010000043.1"/>
</dbReference>
<gene>
    <name evidence="1" type="ORF">ACFSUC_16445</name>
</gene>
<evidence type="ECO:0000313" key="2">
    <source>
        <dbReference type="Proteomes" id="UP001597497"/>
    </source>
</evidence>
<organism evidence="1 2">
    <name type="scientific">Marinicrinis sediminis</name>
    <dbReference type="NCBI Taxonomy" id="1652465"/>
    <lineage>
        <taxon>Bacteria</taxon>
        <taxon>Bacillati</taxon>
        <taxon>Bacillota</taxon>
        <taxon>Bacilli</taxon>
        <taxon>Bacillales</taxon>
        <taxon>Paenibacillaceae</taxon>
    </lineage>
</organism>